<protein>
    <submittedName>
        <fullName evidence="2">Uncharacterized protein</fullName>
    </submittedName>
</protein>
<organism evidence="2 3">
    <name type="scientific">Halorubrum saccharovorum DSM 1137</name>
    <dbReference type="NCBI Taxonomy" id="1227484"/>
    <lineage>
        <taxon>Archaea</taxon>
        <taxon>Methanobacteriati</taxon>
        <taxon>Methanobacteriota</taxon>
        <taxon>Stenosarchaea group</taxon>
        <taxon>Halobacteria</taxon>
        <taxon>Halobacteriales</taxon>
        <taxon>Haloferacaceae</taxon>
        <taxon>Halorubrum</taxon>
    </lineage>
</organism>
<name>M0E4X0_9EURY</name>
<dbReference type="RefSeq" id="WP_004046395.1">
    <property type="nucleotide sequence ID" value="NZ_AOJE01000010.1"/>
</dbReference>
<reference evidence="2 3" key="1">
    <citation type="journal article" date="2014" name="PLoS Genet.">
        <title>Phylogenetically driven sequencing of extremely halophilic archaea reveals strategies for static and dynamic osmo-response.</title>
        <authorList>
            <person name="Becker E.A."/>
            <person name="Seitzer P.M."/>
            <person name="Tritt A."/>
            <person name="Larsen D."/>
            <person name="Krusor M."/>
            <person name="Yao A.I."/>
            <person name="Wu D."/>
            <person name="Madern D."/>
            <person name="Eisen J.A."/>
            <person name="Darling A.E."/>
            <person name="Facciotti M.T."/>
        </authorList>
    </citation>
    <scope>NUCLEOTIDE SEQUENCE [LARGE SCALE GENOMIC DNA]</scope>
    <source>
        <strain evidence="2 3">DSM 1137</strain>
    </source>
</reference>
<accession>M0E4X0</accession>
<feature type="region of interest" description="Disordered" evidence="1">
    <location>
        <begin position="41"/>
        <end position="88"/>
    </location>
</feature>
<gene>
    <name evidence="2" type="ORF">C471_02525</name>
</gene>
<keyword evidence="3" id="KW-1185">Reference proteome</keyword>
<sequence>MSDDVTVDVEVEVEVDSDELRIERDDAEVIEATYEANGVEIEVEAEVEVEAESDAEDHGDETGDYDGESVDGDGAESVSDDGGYEGDE</sequence>
<evidence type="ECO:0000256" key="1">
    <source>
        <dbReference type="SAM" id="MobiDB-lite"/>
    </source>
</evidence>
<evidence type="ECO:0000313" key="3">
    <source>
        <dbReference type="Proteomes" id="UP000011514"/>
    </source>
</evidence>
<comment type="caution">
    <text evidence="2">The sequence shown here is derived from an EMBL/GenBank/DDBJ whole genome shotgun (WGS) entry which is preliminary data.</text>
</comment>
<evidence type="ECO:0000313" key="2">
    <source>
        <dbReference type="EMBL" id="ELZ42831.1"/>
    </source>
</evidence>
<dbReference type="Proteomes" id="UP000011514">
    <property type="component" value="Unassembled WGS sequence"/>
</dbReference>
<dbReference type="AlphaFoldDB" id="M0E4X0"/>
<dbReference type="EMBL" id="AOJE01000010">
    <property type="protein sequence ID" value="ELZ42831.1"/>
    <property type="molecule type" value="Genomic_DNA"/>
</dbReference>
<dbReference type="PATRIC" id="fig|1227484.4.peg.514"/>
<dbReference type="STRING" id="1227484.C471_02525"/>
<proteinExistence type="predicted"/>